<sequence length="71" mass="7855">MDLSSLTSSSSFNLLSELPSPSHANLPESEKQLRKPGNKAIDKKLVVAIKLLNYVENEFFRSSRVFSALSS</sequence>
<organism evidence="1 2">
    <name type="scientific">Populus alba</name>
    <name type="common">White poplar</name>
    <dbReference type="NCBI Taxonomy" id="43335"/>
    <lineage>
        <taxon>Eukaryota</taxon>
        <taxon>Viridiplantae</taxon>
        <taxon>Streptophyta</taxon>
        <taxon>Embryophyta</taxon>
        <taxon>Tracheophyta</taxon>
        <taxon>Spermatophyta</taxon>
        <taxon>Magnoliopsida</taxon>
        <taxon>eudicotyledons</taxon>
        <taxon>Gunneridae</taxon>
        <taxon>Pentapetalae</taxon>
        <taxon>rosids</taxon>
        <taxon>fabids</taxon>
        <taxon>Malpighiales</taxon>
        <taxon>Salicaceae</taxon>
        <taxon>Saliceae</taxon>
        <taxon>Populus</taxon>
    </lineage>
</organism>
<protein>
    <submittedName>
        <fullName evidence="1">Uncharacterized protein</fullName>
    </submittedName>
</protein>
<accession>A0ACC4BBW4</accession>
<evidence type="ECO:0000313" key="2">
    <source>
        <dbReference type="Proteomes" id="UP000309997"/>
    </source>
</evidence>
<keyword evidence="2" id="KW-1185">Reference proteome</keyword>
<evidence type="ECO:0000313" key="1">
    <source>
        <dbReference type="EMBL" id="KAL3576058.1"/>
    </source>
</evidence>
<proteinExistence type="predicted"/>
<comment type="caution">
    <text evidence="1">The sequence shown here is derived from an EMBL/GenBank/DDBJ whole genome shotgun (WGS) entry which is preliminary data.</text>
</comment>
<gene>
    <name evidence="1" type="ORF">D5086_021341</name>
</gene>
<dbReference type="Proteomes" id="UP000309997">
    <property type="component" value="Unassembled WGS sequence"/>
</dbReference>
<name>A0ACC4BBW4_POPAL</name>
<reference evidence="1 2" key="1">
    <citation type="journal article" date="2024" name="Plant Biotechnol. J.">
        <title>Genome and CRISPR/Cas9 system of a widespread forest tree (Populus alba) in the world.</title>
        <authorList>
            <person name="Liu Y.J."/>
            <person name="Jiang P.F."/>
            <person name="Han X.M."/>
            <person name="Li X.Y."/>
            <person name="Wang H.M."/>
            <person name="Wang Y.J."/>
            <person name="Wang X.X."/>
            <person name="Zeng Q.Y."/>
        </authorList>
    </citation>
    <scope>NUCLEOTIDE SEQUENCE [LARGE SCALE GENOMIC DNA]</scope>
    <source>
        <strain evidence="2">cv. PAL-ZL1</strain>
    </source>
</reference>
<dbReference type="EMBL" id="RCHU02000011">
    <property type="protein sequence ID" value="KAL3576058.1"/>
    <property type="molecule type" value="Genomic_DNA"/>
</dbReference>